<keyword evidence="3" id="KW-1185">Reference proteome</keyword>
<dbReference type="OrthoDB" id="660153at2"/>
<sequence length="223" mass="26035">MRKITVKNLIDFKRKSDKSRITFVNNLKKEKNPESESGGDYWITSLSAISNTFKTENLELLDEKIEKLQGKISIAKDKRVKDQFQRNIDILENFKEFDLKEIKPNSKLNYIKQHKFDMIFDIKGLPIESRPRFIFSYSGTNDKEIGGIWFVAKLKGYSKTELGMFSEMIFRYLEKVYSSQYFVNPENCVAVDVTDGKGVKYKEIIDKKIPSIIESTIEELKKV</sequence>
<feature type="coiled-coil region" evidence="1">
    <location>
        <begin position="51"/>
        <end position="78"/>
    </location>
</feature>
<gene>
    <name evidence="2" type="ORF">SAMN04488111_2443</name>
</gene>
<accession>A0A238YCK7</accession>
<evidence type="ECO:0000313" key="3">
    <source>
        <dbReference type="Proteomes" id="UP000198412"/>
    </source>
</evidence>
<organism evidence="2 3">
    <name type="scientific">Lutibacter flavus</name>
    <dbReference type="NCBI Taxonomy" id="691689"/>
    <lineage>
        <taxon>Bacteria</taxon>
        <taxon>Pseudomonadati</taxon>
        <taxon>Bacteroidota</taxon>
        <taxon>Flavobacteriia</taxon>
        <taxon>Flavobacteriales</taxon>
        <taxon>Flavobacteriaceae</taxon>
        <taxon>Lutibacter</taxon>
    </lineage>
</organism>
<dbReference type="RefSeq" id="WP_089378730.1">
    <property type="nucleotide sequence ID" value="NZ_FZNX01000004.1"/>
</dbReference>
<dbReference type="AlphaFoldDB" id="A0A238YCK7"/>
<dbReference type="Proteomes" id="UP000198412">
    <property type="component" value="Unassembled WGS sequence"/>
</dbReference>
<evidence type="ECO:0000313" key="2">
    <source>
        <dbReference type="EMBL" id="SNR68343.1"/>
    </source>
</evidence>
<name>A0A238YCK7_9FLAO</name>
<proteinExistence type="predicted"/>
<reference evidence="3" key="1">
    <citation type="submission" date="2017-06" db="EMBL/GenBank/DDBJ databases">
        <authorList>
            <person name="Varghese N."/>
            <person name="Submissions S."/>
        </authorList>
    </citation>
    <scope>NUCLEOTIDE SEQUENCE [LARGE SCALE GENOMIC DNA]</scope>
    <source>
        <strain evidence="3">DSM 27993</strain>
    </source>
</reference>
<dbReference type="EMBL" id="FZNX01000004">
    <property type="protein sequence ID" value="SNR68343.1"/>
    <property type="molecule type" value="Genomic_DNA"/>
</dbReference>
<evidence type="ECO:0000256" key="1">
    <source>
        <dbReference type="SAM" id="Coils"/>
    </source>
</evidence>
<protein>
    <submittedName>
        <fullName evidence="2">Uncharacterized protein</fullName>
    </submittedName>
</protein>
<keyword evidence="1" id="KW-0175">Coiled coil</keyword>